<evidence type="ECO:0000313" key="1">
    <source>
        <dbReference type="EMBL" id="KRY78815.1"/>
    </source>
</evidence>
<dbReference type="Proteomes" id="UP000054805">
    <property type="component" value="Unassembled WGS sequence"/>
</dbReference>
<protein>
    <submittedName>
        <fullName evidence="1">Uncharacterized protein</fullName>
    </submittedName>
</protein>
<sequence>MLVLTHQCTSPRLTLFNADIGQLALRLFCFRNEPKFYSPWNRVAKPPTSYWSNVANSGSTS</sequence>
<dbReference type="Proteomes" id="UP000054826">
    <property type="component" value="Unassembled WGS sequence"/>
</dbReference>
<dbReference type="EMBL" id="JYDV01000001">
    <property type="protein sequence ID" value="KRZ45994.1"/>
    <property type="molecule type" value="Genomic_DNA"/>
</dbReference>
<evidence type="ECO:0000313" key="3">
    <source>
        <dbReference type="EMBL" id="KRZ45994.1"/>
    </source>
</evidence>
<name>A0A0V1EYU2_TRIPS</name>
<dbReference type="Proteomes" id="UP000054632">
    <property type="component" value="Unassembled WGS sequence"/>
</dbReference>
<comment type="caution">
    <text evidence="1">The sequence shown here is derived from an EMBL/GenBank/DDBJ whole genome shotgun (WGS) entry which is preliminary data.</text>
</comment>
<dbReference type="EMBL" id="JYDR01000003">
    <property type="protein sequence ID" value="KRY78815.1"/>
    <property type="molecule type" value="Genomic_DNA"/>
</dbReference>
<evidence type="ECO:0000313" key="2">
    <source>
        <dbReference type="EMBL" id="KRZ34767.1"/>
    </source>
</evidence>
<organism evidence="1 4">
    <name type="scientific">Trichinella pseudospiralis</name>
    <name type="common">Parasitic roundworm</name>
    <dbReference type="NCBI Taxonomy" id="6337"/>
    <lineage>
        <taxon>Eukaryota</taxon>
        <taxon>Metazoa</taxon>
        <taxon>Ecdysozoa</taxon>
        <taxon>Nematoda</taxon>
        <taxon>Enoplea</taxon>
        <taxon>Dorylaimia</taxon>
        <taxon>Trichinellida</taxon>
        <taxon>Trichinellidae</taxon>
        <taxon>Trichinella</taxon>
    </lineage>
</organism>
<evidence type="ECO:0000313" key="4">
    <source>
        <dbReference type="Proteomes" id="UP000054632"/>
    </source>
</evidence>
<dbReference type="EMBL" id="JYDS01000002">
    <property type="protein sequence ID" value="KRZ34767.1"/>
    <property type="molecule type" value="Genomic_DNA"/>
</dbReference>
<accession>A0A0V1EYU2</accession>
<keyword evidence="5" id="KW-1185">Reference proteome</keyword>
<reference evidence="4 5" key="1">
    <citation type="submission" date="2015-01" db="EMBL/GenBank/DDBJ databases">
        <title>Evolution of Trichinella species and genotypes.</title>
        <authorList>
            <person name="Korhonen P.K."/>
            <person name="Edoardo P."/>
            <person name="Giuseppe L.R."/>
            <person name="Gasser R.B."/>
        </authorList>
    </citation>
    <scope>NUCLEOTIDE SEQUENCE [LARGE SCALE GENOMIC DNA]</scope>
    <source>
        <strain evidence="1">ISS13</strain>
        <strain evidence="3">ISS176</strain>
        <strain evidence="2">ISS588</strain>
    </source>
</reference>
<gene>
    <name evidence="1" type="ORF">T4A_10015</name>
    <name evidence="2" type="ORF">T4B_7893</name>
    <name evidence="3" type="ORF">T4C_780</name>
</gene>
<proteinExistence type="predicted"/>
<dbReference type="AlphaFoldDB" id="A0A0V1EYU2"/>
<evidence type="ECO:0000313" key="5">
    <source>
        <dbReference type="Proteomes" id="UP000054805"/>
    </source>
</evidence>